<evidence type="ECO:0000256" key="1">
    <source>
        <dbReference type="SAM" id="MobiDB-lite"/>
    </source>
</evidence>
<feature type="transmembrane region" description="Helical" evidence="2">
    <location>
        <begin position="12"/>
        <end position="36"/>
    </location>
</feature>
<evidence type="ECO:0000256" key="2">
    <source>
        <dbReference type="SAM" id="Phobius"/>
    </source>
</evidence>
<feature type="region of interest" description="Disordered" evidence="1">
    <location>
        <begin position="113"/>
        <end position="140"/>
    </location>
</feature>
<feature type="region of interest" description="Disordered" evidence="1">
    <location>
        <begin position="65"/>
        <end position="91"/>
    </location>
</feature>
<dbReference type="Pfam" id="PF09851">
    <property type="entry name" value="SHOCT"/>
    <property type="match status" value="1"/>
</dbReference>
<proteinExistence type="predicted"/>
<protein>
    <submittedName>
        <fullName evidence="4">SHOCT domain-containing protein</fullName>
    </submittedName>
</protein>
<gene>
    <name evidence="4" type="ORF">NDI89_03630</name>
</gene>
<reference evidence="4" key="1">
    <citation type="submission" date="2022-06" db="EMBL/GenBank/DDBJ databases">
        <title>Natrinema sp. a new haloarchaeum isolate from saline soil.</title>
        <authorList>
            <person name="Strakova D."/>
            <person name="Galisteo C."/>
            <person name="Sanchez-Porro C."/>
            <person name="Ventosa A."/>
        </authorList>
    </citation>
    <scope>NUCLEOTIDE SEQUENCE</scope>
    <source>
        <strain evidence="4">S1CR25-10</strain>
    </source>
</reference>
<name>A0A9Q4KZJ0_9EURY</name>
<keyword evidence="2" id="KW-1133">Transmembrane helix</keyword>
<dbReference type="RefSeq" id="WP_277520151.1">
    <property type="nucleotide sequence ID" value="NZ_JAMQOT010000001.1"/>
</dbReference>
<accession>A0A9Q4KZJ0</accession>
<keyword evidence="2" id="KW-0812">Transmembrane</keyword>
<evidence type="ECO:0000313" key="5">
    <source>
        <dbReference type="Proteomes" id="UP001154061"/>
    </source>
</evidence>
<feature type="compositionally biased region" description="Basic and acidic residues" evidence="1">
    <location>
        <begin position="71"/>
        <end position="91"/>
    </location>
</feature>
<keyword evidence="5" id="KW-1185">Reference proteome</keyword>
<keyword evidence="2" id="KW-0472">Membrane</keyword>
<feature type="compositionally biased region" description="Basic and acidic residues" evidence="1">
    <location>
        <begin position="126"/>
        <end position="140"/>
    </location>
</feature>
<sequence>MGRLSSVLLKALGALVLAGIVLSVVGTIVGIGLWVVTAVLSMIASLAVLCVFVLAVIGLVSVLDSGSTTEDGTHAPRRSTDETDPEERLRSRYVDGELTDAEFERELERLLSSDERRGRSRPNRSGARDGPSDRRRLRDR</sequence>
<dbReference type="Proteomes" id="UP001154061">
    <property type="component" value="Unassembled WGS sequence"/>
</dbReference>
<feature type="domain" description="SHOCT" evidence="3">
    <location>
        <begin position="84"/>
        <end position="111"/>
    </location>
</feature>
<organism evidence="4 5">
    <name type="scientific">Natrinema salsiterrestre</name>
    <dbReference type="NCBI Taxonomy" id="2950540"/>
    <lineage>
        <taxon>Archaea</taxon>
        <taxon>Methanobacteriati</taxon>
        <taxon>Methanobacteriota</taxon>
        <taxon>Stenosarchaea group</taxon>
        <taxon>Halobacteria</taxon>
        <taxon>Halobacteriales</taxon>
        <taxon>Natrialbaceae</taxon>
        <taxon>Natrinema</taxon>
    </lineage>
</organism>
<dbReference type="AlphaFoldDB" id="A0A9Q4KZJ0"/>
<dbReference type="InterPro" id="IPR018649">
    <property type="entry name" value="SHOCT"/>
</dbReference>
<dbReference type="EMBL" id="JAMQOT010000001">
    <property type="protein sequence ID" value="MDF9744669.1"/>
    <property type="molecule type" value="Genomic_DNA"/>
</dbReference>
<evidence type="ECO:0000259" key="3">
    <source>
        <dbReference type="Pfam" id="PF09851"/>
    </source>
</evidence>
<feature type="transmembrane region" description="Helical" evidence="2">
    <location>
        <begin position="42"/>
        <end position="63"/>
    </location>
</feature>
<evidence type="ECO:0000313" key="4">
    <source>
        <dbReference type="EMBL" id="MDF9744669.1"/>
    </source>
</evidence>
<comment type="caution">
    <text evidence="4">The sequence shown here is derived from an EMBL/GenBank/DDBJ whole genome shotgun (WGS) entry which is preliminary data.</text>
</comment>